<gene>
    <name evidence="2" type="ORF">O6P43_023725</name>
</gene>
<evidence type="ECO:0000313" key="3">
    <source>
        <dbReference type="Proteomes" id="UP001163823"/>
    </source>
</evidence>
<comment type="similarity">
    <text evidence="1">Belongs to the cytochrome P450 family.</text>
</comment>
<dbReference type="Pfam" id="PF00067">
    <property type="entry name" value="p450"/>
    <property type="match status" value="1"/>
</dbReference>
<organism evidence="2 3">
    <name type="scientific">Quillaja saponaria</name>
    <name type="common">Soap bark tree</name>
    <dbReference type="NCBI Taxonomy" id="32244"/>
    <lineage>
        <taxon>Eukaryota</taxon>
        <taxon>Viridiplantae</taxon>
        <taxon>Streptophyta</taxon>
        <taxon>Embryophyta</taxon>
        <taxon>Tracheophyta</taxon>
        <taxon>Spermatophyta</taxon>
        <taxon>Magnoliopsida</taxon>
        <taxon>eudicotyledons</taxon>
        <taxon>Gunneridae</taxon>
        <taxon>Pentapetalae</taxon>
        <taxon>rosids</taxon>
        <taxon>fabids</taxon>
        <taxon>Fabales</taxon>
        <taxon>Quillajaceae</taxon>
        <taxon>Quillaja</taxon>
    </lineage>
</organism>
<sequence length="339" mass="38433">MSLKLGQITTVVISSAAIAKEVLQTQDLAFSNRTIPDSTKAHNHDQLGIPWLSISSSRWRNLRKFCNSNLFTAKKLDANFHLRRRKVQDLIDEVEASCEAGVEVDIGQVAFRTTLNFLSNTVFSVDLADPNSKFTKDFKEIVWRVMELVVMPNLADYFPLLRVIDPQRIRLRMGYCFSQIFAFLDDIINQRLKLSRMTGYVPSGDMLDVLLKIIETNNEDIDRPQMDHQLLDLFVVGTDSTTSRLEFAMAELLHNRETLSKAQAELGKTIGKVNLVEESDIARLPYLQAIVKETLRLHPAAPFLLPRKVEKNTELCGFTIPGAQVLVNAWAIGRDPSMW</sequence>
<dbReference type="GO" id="GO:0004497">
    <property type="term" value="F:monooxygenase activity"/>
    <property type="evidence" value="ECO:0007669"/>
    <property type="project" value="InterPro"/>
</dbReference>
<dbReference type="SUPFAM" id="SSF48264">
    <property type="entry name" value="Cytochrome P450"/>
    <property type="match status" value="1"/>
</dbReference>
<dbReference type="Proteomes" id="UP001163823">
    <property type="component" value="Chromosome 9"/>
</dbReference>
<reference evidence="2" key="1">
    <citation type="journal article" date="2023" name="Science">
        <title>Elucidation of the pathway for biosynthesis of saponin adjuvants from the soapbark tree.</title>
        <authorList>
            <person name="Reed J."/>
            <person name="Orme A."/>
            <person name="El-Demerdash A."/>
            <person name="Owen C."/>
            <person name="Martin L.B.B."/>
            <person name="Misra R.C."/>
            <person name="Kikuchi S."/>
            <person name="Rejzek M."/>
            <person name="Martin A.C."/>
            <person name="Harkess A."/>
            <person name="Leebens-Mack J."/>
            <person name="Louveau T."/>
            <person name="Stephenson M.J."/>
            <person name="Osbourn A."/>
        </authorList>
    </citation>
    <scope>NUCLEOTIDE SEQUENCE</scope>
    <source>
        <strain evidence="2">S10</strain>
    </source>
</reference>
<evidence type="ECO:0000313" key="2">
    <source>
        <dbReference type="EMBL" id="KAJ7957417.1"/>
    </source>
</evidence>
<dbReference type="PANTHER" id="PTHR47950:SF44">
    <property type="entry name" value="CYTOCHROME P450, FAMILY 76, SUBFAMILY C, POLYPEPTIDE 5-RELATED"/>
    <property type="match status" value="1"/>
</dbReference>
<dbReference type="InterPro" id="IPR001128">
    <property type="entry name" value="Cyt_P450"/>
</dbReference>
<dbReference type="GO" id="GO:0016705">
    <property type="term" value="F:oxidoreductase activity, acting on paired donors, with incorporation or reduction of molecular oxygen"/>
    <property type="evidence" value="ECO:0007669"/>
    <property type="project" value="InterPro"/>
</dbReference>
<dbReference type="InterPro" id="IPR002401">
    <property type="entry name" value="Cyt_P450_E_grp-I"/>
</dbReference>
<dbReference type="GO" id="GO:0020037">
    <property type="term" value="F:heme binding"/>
    <property type="evidence" value="ECO:0007669"/>
    <property type="project" value="InterPro"/>
</dbReference>
<accession>A0AAD7PJF9</accession>
<dbReference type="Gene3D" id="1.10.630.10">
    <property type="entry name" value="Cytochrome P450"/>
    <property type="match status" value="1"/>
</dbReference>
<dbReference type="EMBL" id="JARAOO010000009">
    <property type="protein sequence ID" value="KAJ7957417.1"/>
    <property type="molecule type" value="Genomic_DNA"/>
</dbReference>
<protein>
    <submittedName>
        <fullName evidence="2">Cytochrome P450</fullName>
    </submittedName>
</protein>
<dbReference type="GO" id="GO:0005506">
    <property type="term" value="F:iron ion binding"/>
    <property type="evidence" value="ECO:0007669"/>
    <property type="project" value="InterPro"/>
</dbReference>
<proteinExistence type="inferred from homology"/>
<keyword evidence="3" id="KW-1185">Reference proteome</keyword>
<comment type="caution">
    <text evidence="2">The sequence shown here is derived from an EMBL/GenBank/DDBJ whole genome shotgun (WGS) entry which is preliminary data.</text>
</comment>
<name>A0AAD7PJF9_QUISA</name>
<dbReference type="PANTHER" id="PTHR47950">
    <property type="entry name" value="CYTOCHROME P450, FAMILY 76, SUBFAMILY C, POLYPEPTIDE 5-RELATED"/>
    <property type="match status" value="1"/>
</dbReference>
<evidence type="ECO:0000256" key="1">
    <source>
        <dbReference type="ARBA" id="ARBA00010617"/>
    </source>
</evidence>
<dbReference type="KEGG" id="qsa:O6P43_023725"/>
<dbReference type="PRINTS" id="PR00463">
    <property type="entry name" value="EP450I"/>
</dbReference>
<dbReference type="AlphaFoldDB" id="A0AAD7PJF9"/>
<dbReference type="InterPro" id="IPR036396">
    <property type="entry name" value="Cyt_P450_sf"/>
</dbReference>